<protein>
    <recommendedName>
        <fullName evidence="9">YjgP/YjgQ family permease</fullName>
    </recommendedName>
</protein>
<dbReference type="eggNOG" id="COG0795">
    <property type="taxonomic scope" value="Bacteria"/>
</dbReference>
<keyword evidence="4 6" id="KW-1133">Transmembrane helix</keyword>
<feature type="transmembrane region" description="Helical" evidence="6">
    <location>
        <begin position="409"/>
        <end position="426"/>
    </location>
</feature>
<comment type="caution">
    <text evidence="7">The sequence shown here is derived from an EMBL/GenBank/DDBJ whole genome shotgun (WGS) entry which is preliminary data.</text>
</comment>
<feature type="transmembrane region" description="Helical" evidence="6">
    <location>
        <begin position="173"/>
        <end position="194"/>
    </location>
</feature>
<evidence type="ECO:0000313" key="8">
    <source>
        <dbReference type="Proteomes" id="UP000006044"/>
    </source>
</evidence>
<dbReference type="STRING" id="742726.HMPREF9448_02126"/>
<dbReference type="InterPro" id="IPR005495">
    <property type="entry name" value="LptG/LptF_permease"/>
</dbReference>
<dbReference type="AlphaFoldDB" id="K0X533"/>
<dbReference type="PANTHER" id="PTHR33529">
    <property type="entry name" value="SLR0882 PROTEIN-RELATED"/>
    <property type="match status" value="1"/>
</dbReference>
<feature type="transmembrane region" description="Helical" evidence="6">
    <location>
        <begin position="384"/>
        <end position="403"/>
    </location>
</feature>
<organism evidence="7 8">
    <name type="scientific">Barnesiella intestinihominis YIT 11860</name>
    <dbReference type="NCBI Taxonomy" id="742726"/>
    <lineage>
        <taxon>Bacteria</taxon>
        <taxon>Pseudomonadati</taxon>
        <taxon>Bacteroidota</taxon>
        <taxon>Bacteroidia</taxon>
        <taxon>Bacteroidales</taxon>
        <taxon>Barnesiellaceae</taxon>
        <taxon>Barnesiella</taxon>
    </lineage>
</organism>
<comment type="subcellular location">
    <subcellularLocation>
        <location evidence="1">Cell membrane</location>
        <topology evidence="1">Multi-pass membrane protein</topology>
    </subcellularLocation>
</comment>
<proteinExistence type="predicted"/>
<dbReference type="Proteomes" id="UP000006044">
    <property type="component" value="Unassembled WGS sequence"/>
</dbReference>
<feature type="transmembrane region" description="Helical" evidence="6">
    <location>
        <begin position="102"/>
        <end position="120"/>
    </location>
</feature>
<feature type="transmembrane region" description="Helical" evidence="6">
    <location>
        <begin position="446"/>
        <end position="464"/>
    </location>
</feature>
<evidence type="ECO:0000313" key="7">
    <source>
        <dbReference type="EMBL" id="EJZ62774.1"/>
    </source>
</evidence>
<dbReference type="Pfam" id="PF03739">
    <property type="entry name" value="LptF_LptG"/>
    <property type="match status" value="1"/>
</dbReference>
<reference evidence="7 8" key="1">
    <citation type="submission" date="2012-08" db="EMBL/GenBank/DDBJ databases">
        <title>The Genome Sequence of Barnesiella intestinihominis YIT 11860.</title>
        <authorList>
            <consortium name="The Broad Institute Genome Sequencing Platform"/>
            <person name="Earl A."/>
            <person name="Ward D."/>
            <person name="Feldgarden M."/>
            <person name="Gevers D."/>
            <person name="Morotomi M."/>
            <person name="Walker B."/>
            <person name="Young S.K."/>
            <person name="Zeng Q."/>
            <person name="Gargeya S."/>
            <person name="Fitzgerald M."/>
            <person name="Haas B."/>
            <person name="Abouelleil A."/>
            <person name="Alvarado L."/>
            <person name="Arachchi H.M."/>
            <person name="Berlin A.M."/>
            <person name="Chapman S.B."/>
            <person name="Goldberg J."/>
            <person name="Griggs A."/>
            <person name="Gujja S."/>
            <person name="Hansen M."/>
            <person name="Howarth C."/>
            <person name="Imamovic A."/>
            <person name="Larimer J."/>
            <person name="McCowen C."/>
            <person name="Montmayeur A."/>
            <person name="Murphy C."/>
            <person name="Neiman D."/>
            <person name="Pearson M."/>
            <person name="Priest M."/>
            <person name="Roberts A."/>
            <person name="Saif S."/>
            <person name="Shea T."/>
            <person name="Sisk P."/>
            <person name="Sykes S."/>
            <person name="Wortman J."/>
            <person name="Nusbaum C."/>
            <person name="Birren B."/>
        </authorList>
    </citation>
    <scope>NUCLEOTIDE SEQUENCE [LARGE SCALE GENOMIC DNA]</scope>
    <source>
        <strain evidence="7 8">YIT 11860</strain>
    </source>
</reference>
<keyword evidence="8" id="KW-1185">Reference proteome</keyword>
<evidence type="ECO:0000256" key="1">
    <source>
        <dbReference type="ARBA" id="ARBA00004651"/>
    </source>
</evidence>
<dbReference type="HOGENOM" id="CLU_028799_6_0_10"/>
<keyword evidence="2" id="KW-1003">Cell membrane</keyword>
<evidence type="ECO:0000256" key="2">
    <source>
        <dbReference type="ARBA" id="ARBA00022475"/>
    </source>
</evidence>
<accession>K0X533</accession>
<evidence type="ECO:0000256" key="4">
    <source>
        <dbReference type="ARBA" id="ARBA00022989"/>
    </source>
</evidence>
<keyword evidence="3 6" id="KW-0812">Transmembrane</keyword>
<dbReference type="EMBL" id="ADLE01000015">
    <property type="protein sequence ID" value="EJZ62774.1"/>
    <property type="molecule type" value="Genomic_DNA"/>
</dbReference>
<sequence>MFYIKRLYRFILKSFLPLFLMTFFICLFIVLMQFLWRYVDEMVGKGLEMSVLAELFFYAAVTMVPMALPLAILLASLMTFGNLGERLELLAIKAAGISLLQIMRPLVIFLIFVAIGAFFFQNNVLPKSQVKMWTLLYSMRQKSPELDIPEGVFYDQISGYNLYVKKKDHKTGMLYDVMIYDMSAGFDNAMIILADSGKLKMTDDKEHLFLTLYSGESFENLRDQRTSTSNIPYRRETFSLKEIMIAFDANFNRMDDGIMQNQYIGKDLAALQSSIDSMTYRVDSIGNNYANSLKVSGYFALYDRPGMHVSKEDSIREQKAVAEAAELNLDSLFDGGSLQRKQLYLDRAVARAGRYKSDYEFRSYTMGDENKVIRRHQIEMYKKFTLSFACIIFFFIGAPLGAIIRKGGLGMPVVVSVFMFIFYYIIDNSGYKLARDGRWEVWEGMWLSSAVLLPLGIFLTYKAVKDSAVFNPDVYINFFRKLIGRQELRKVVLKEVIIEDMNPMEAIERAHCLSDSCQRFLDKVGRKRQSYWKYCLYGYNKSDIIALGNQINELVDYVSNSHSQMVISKLMDYPVLRNLWVYRPAPSVKWGYVLAALFPIGLLLYWIGSRQQRLLRNEVEAIVHTNEELCVQLEKEESDRIEENKTV</sequence>
<dbReference type="GO" id="GO:0043190">
    <property type="term" value="C:ATP-binding cassette (ABC) transporter complex"/>
    <property type="evidence" value="ECO:0007669"/>
    <property type="project" value="TreeGrafter"/>
</dbReference>
<dbReference type="GeneID" id="77849331"/>
<dbReference type="OrthoDB" id="1096108at2"/>
<dbReference type="GO" id="GO:0015920">
    <property type="term" value="P:lipopolysaccharide transport"/>
    <property type="evidence" value="ECO:0007669"/>
    <property type="project" value="TreeGrafter"/>
</dbReference>
<evidence type="ECO:0000256" key="6">
    <source>
        <dbReference type="SAM" id="Phobius"/>
    </source>
</evidence>
<name>K0X533_9BACT</name>
<keyword evidence="5 6" id="KW-0472">Membrane</keyword>
<evidence type="ECO:0008006" key="9">
    <source>
        <dbReference type="Google" id="ProtNLM"/>
    </source>
</evidence>
<gene>
    <name evidence="7" type="ORF">HMPREF9448_02126</name>
</gene>
<dbReference type="PANTHER" id="PTHR33529:SF6">
    <property type="entry name" value="YJGP_YJGQ FAMILY PERMEASE"/>
    <property type="match status" value="1"/>
</dbReference>
<evidence type="ECO:0000256" key="3">
    <source>
        <dbReference type="ARBA" id="ARBA00022692"/>
    </source>
</evidence>
<dbReference type="RefSeq" id="WP_008862521.1">
    <property type="nucleotide sequence ID" value="NZ_JH815205.1"/>
</dbReference>
<evidence type="ECO:0000256" key="5">
    <source>
        <dbReference type="ARBA" id="ARBA00023136"/>
    </source>
</evidence>
<dbReference type="PATRIC" id="fig|742726.3.peg.2218"/>
<feature type="transmembrane region" description="Helical" evidence="6">
    <location>
        <begin position="590"/>
        <end position="607"/>
    </location>
</feature>
<feature type="transmembrane region" description="Helical" evidence="6">
    <location>
        <begin position="12"/>
        <end position="36"/>
    </location>
</feature>
<feature type="transmembrane region" description="Helical" evidence="6">
    <location>
        <begin position="56"/>
        <end position="81"/>
    </location>
</feature>